<proteinExistence type="predicted"/>
<organism evidence="1 2">
    <name type="scientific">Helianthus annuus</name>
    <name type="common">Common sunflower</name>
    <dbReference type="NCBI Taxonomy" id="4232"/>
    <lineage>
        <taxon>Eukaryota</taxon>
        <taxon>Viridiplantae</taxon>
        <taxon>Streptophyta</taxon>
        <taxon>Embryophyta</taxon>
        <taxon>Tracheophyta</taxon>
        <taxon>Spermatophyta</taxon>
        <taxon>Magnoliopsida</taxon>
        <taxon>eudicotyledons</taxon>
        <taxon>Gunneridae</taxon>
        <taxon>Pentapetalae</taxon>
        <taxon>asterids</taxon>
        <taxon>campanulids</taxon>
        <taxon>Asterales</taxon>
        <taxon>Asteraceae</taxon>
        <taxon>Asteroideae</taxon>
        <taxon>Heliantheae alliance</taxon>
        <taxon>Heliantheae</taxon>
        <taxon>Helianthus</taxon>
    </lineage>
</organism>
<keyword evidence="2" id="KW-1185">Reference proteome</keyword>
<dbReference type="Proteomes" id="UP000215914">
    <property type="component" value="Chromosome 1"/>
</dbReference>
<protein>
    <submittedName>
        <fullName evidence="1">Uncharacterized protein</fullName>
    </submittedName>
</protein>
<gene>
    <name evidence="1" type="ORF">HannXRQ_Chr01g0019071</name>
</gene>
<dbReference type="AlphaFoldDB" id="A0A251VPE4"/>
<evidence type="ECO:0000313" key="1">
    <source>
        <dbReference type="EMBL" id="OTG37460.1"/>
    </source>
</evidence>
<name>A0A251VPE4_HELAN</name>
<evidence type="ECO:0000313" key="2">
    <source>
        <dbReference type="Proteomes" id="UP000215914"/>
    </source>
</evidence>
<dbReference type="InParanoid" id="A0A251VPE4"/>
<accession>A0A251VPE4</accession>
<dbReference type="EMBL" id="CM007890">
    <property type="protein sequence ID" value="OTG37460.1"/>
    <property type="molecule type" value="Genomic_DNA"/>
</dbReference>
<sequence>MPTQPTLTLPYKYQAIPKLKSLSKLTQITLKSSKTQPSFQIRADCYLFTKKDKVLQTK</sequence>
<reference evidence="2" key="1">
    <citation type="journal article" date="2017" name="Nature">
        <title>The sunflower genome provides insights into oil metabolism, flowering and Asterid evolution.</title>
        <authorList>
            <person name="Badouin H."/>
            <person name="Gouzy J."/>
            <person name="Grassa C.J."/>
            <person name="Murat F."/>
            <person name="Staton S.E."/>
            <person name="Cottret L."/>
            <person name="Lelandais-Briere C."/>
            <person name="Owens G.L."/>
            <person name="Carrere S."/>
            <person name="Mayjonade B."/>
            <person name="Legrand L."/>
            <person name="Gill N."/>
            <person name="Kane N.C."/>
            <person name="Bowers J.E."/>
            <person name="Hubner S."/>
            <person name="Bellec A."/>
            <person name="Berard A."/>
            <person name="Berges H."/>
            <person name="Blanchet N."/>
            <person name="Boniface M.C."/>
            <person name="Brunel D."/>
            <person name="Catrice O."/>
            <person name="Chaidir N."/>
            <person name="Claudel C."/>
            <person name="Donnadieu C."/>
            <person name="Faraut T."/>
            <person name="Fievet G."/>
            <person name="Helmstetter N."/>
            <person name="King M."/>
            <person name="Knapp S.J."/>
            <person name="Lai Z."/>
            <person name="Le Paslier M.C."/>
            <person name="Lippi Y."/>
            <person name="Lorenzon L."/>
            <person name="Mandel J.R."/>
            <person name="Marage G."/>
            <person name="Marchand G."/>
            <person name="Marquand E."/>
            <person name="Bret-Mestries E."/>
            <person name="Morien E."/>
            <person name="Nambeesan S."/>
            <person name="Nguyen T."/>
            <person name="Pegot-Espagnet P."/>
            <person name="Pouilly N."/>
            <person name="Raftis F."/>
            <person name="Sallet E."/>
            <person name="Schiex T."/>
            <person name="Thomas J."/>
            <person name="Vandecasteele C."/>
            <person name="Vares D."/>
            <person name="Vear F."/>
            <person name="Vautrin S."/>
            <person name="Crespi M."/>
            <person name="Mangin B."/>
            <person name="Burke J.M."/>
            <person name="Salse J."/>
            <person name="Munos S."/>
            <person name="Vincourt P."/>
            <person name="Rieseberg L.H."/>
            <person name="Langlade N.B."/>
        </authorList>
    </citation>
    <scope>NUCLEOTIDE SEQUENCE [LARGE SCALE GENOMIC DNA]</scope>
    <source>
        <strain evidence="2">cv. SF193</strain>
    </source>
</reference>